<sequence length="71" mass="7804">MLRWEQCNRDLTIATSLLEGRESPDGNKNTVSERVQEEPGALSVVARAKLANVMGAKSPFVVFEMHQGECA</sequence>
<evidence type="ECO:0000313" key="2">
    <source>
        <dbReference type="EMBL" id="KAJ5246730.1"/>
    </source>
</evidence>
<dbReference type="AlphaFoldDB" id="A0A9W9TX03"/>
<dbReference type="EMBL" id="JAPQKS010000002">
    <property type="protein sequence ID" value="KAJ5246730.1"/>
    <property type="molecule type" value="Genomic_DNA"/>
</dbReference>
<feature type="region of interest" description="Disordered" evidence="1">
    <location>
        <begin position="15"/>
        <end position="35"/>
    </location>
</feature>
<gene>
    <name evidence="2" type="ORF">N7468_001713</name>
</gene>
<dbReference type="Proteomes" id="UP001150941">
    <property type="component" value="Unassembled WGS sequence"/>
</dbReference>
<dbReference type="RefSeq" id="XP_058334151.1">
    <property type="nucleotide sequence ID" value="XM_058471010.1"/>
</dbReference>
<proteinExistence type="predicted"/>
<dbReference type="GeneID" id="83198313"/>
<organism evidence="2 3">
    <name type="scientific">Penicillium chermesinum</name>
    <dbReference type="NCBI Taxonomy" id="63820"/>
    <lineage>
        <taxon>Eukaryota</taxon>
        <taxon>Fungi</taxon>
        <taxon>Dikarya</taxon>
        <taxon>Ascomycota</taxon>
        <taxon>Pezizomycotina</taxon>
        <taxon>Eurotiomycetes</taxon>
        <taxon>Eurotiomycetidae</taxon>
        <taxon>Eurotiales</taxon>
        <taxon>Aspergillaceae</taxon>
        <taxon>Penicillium</taxon>
    </lineage>
</organism>
<keyword evidence="3" id="KW-1185">Reference proteome</keyword>
<evidence type="ECO:0000313" key="3">
    <source>
        <dbReference type="Proteomes" id="UP001150941"/>
    </source>
</evidence>
<reference evidence="2" key="1">
    <citation type="submission" date="2022-11" db="EMBL/GenBank/DDBJ databases">
        <authorList>
            <person name="Petersen C."/>
        </authorList>
    </citation>
    <scope>NUCLEOTIDE SEQUENCE</scope>
    <source>
        <strain evidence="2">IBT 19713</strain>
    </source>
</reference>
<accession>A0A9W9TX03</accession>
<comment type="caution">
    <text evidence="2">The sequence shown here is derived from an EMBL/GenBank/DDBJ whole genome shotgun (WGS) entry which is preliminary data.</text>
</comment>
<name>A0A9W9TX03_9EURO</name>
<reference evidence="2" key="2">
    <citation type="journal article" date="2023" name="IMA Fungus">
        <title>Comparative genomic study of the Penicillium genus elucidates a diverse pangenome and 15 lateral gene transfer events.</title>
        <authorList>
            <person name="Petersen C."/>
            <person name="Sorensen T."/>
            <person name="Nielsen M.R."/>
            <person name="Sondergaard T.E."/>
            <person name="Sorensen J.L."/>
            <person name="Fitzpatrick D.A."/>
            <person name="Frisvad J.C."/>
            <person name="Nielsen K.L."/>
        </authorList>
    </citation>
    <scope>NUCLEOTIDE SEQUENCE</scope>
    <source>
        <strain evidence="2">IBT 19713</strain>
    </source>
</reference>
<protein>
    <submittedName>
        <fullName evidence="2">Uncharacterized protein</fullName>
    </submittedName>
</protein>
<evidence type="ECO:0000256" key="1">
    <source>
        <dbReference type="SAM" id="MobiDB-lite"/>
    </source>
</evidence>